<feature type="compositionally biased region" description="Polar residues" evidence="1">
    <location>
        <begin position="241"/>
        <end position="252"/>
    </location>
</feature>
<evidence type="ECO:0000313" key="3">
    <source>
        <dbReference type="Proteomes" id="UP000694427"/>
    </source>
</evidence>
<feature type="compositionally biased region" description="Basic and acidic residues" evidence="1">
    <location>
        <begin position="211"/>
        <end position="220"/>
    </location>
</feature>
<dbReference type="Gene3D" id="3.30.70.330">
    <property type="match status" value="1"/>
</dbReference>
<feature type="compositionally biased region" description="Basic and acidic residues" evidence="1">
    <location>
        <begin position="71"/>
        <end position="85"/>
    </location>
</feature>
<feature type="compositionally biased region" description="Basic and acidic residues" evidence="1">
    <location>
        <begin position="170"/>
        <end position="195"/>
    </location>
</feature>
<dbReference type="GO" id="GO:0071011">
    <property type="term" value="C:precatalytic spliceosome"/>
    <property type="evidence" value="ECO:0007669"/>
    <property type="project" value="TreeGrafter"/>
</dbReference>
<accession>A0A8C1NCN0</accession>
<feature type="region of interest" description="Disordered" evidence="1">
    <location>
        <begin position="1"/>
        <end position="299"/>
    </location>
</feature>
<keyword evidence="3" id="KW-1185">Reference proteome</keyword>
<dbReference type="Ensembl" id="ENSCCRT00010096811.1">
    <property type="protein sequence ID" value="ENSCCRP00010087275.1"/>
    <property type="gene ID" value="ENSCCRG00010038120.1"/>
</dbReference>
<sequence length="572" mass="64652">MEEVGQTVAEKPPTAQRKKQVFTEQEEKDMGNEDVIQTKKPCHELQDEKETRERKDDIDEDDTNKDTTSIEVKEAVMAEPEKVPESSEESTTPKTFSARRISLSSSKPSPGVVSSEGEAEAASSAGAGRKRRWGASTAVTAKKPSISITTDSLKSLIPDIKPASGQEAVLDLHPEEMHLSGEEEGGERGDQDLKIRRTVTQVVPSDTQENGQKESKRSEHEDEEERSEGQDMLSQEEKMESSIQVSMETEPSSPGRDVDMKTVTPSDTLIRRSISQQKSGVSITIDDPVRTAKQPSPPRGKLSNIVHVCNLVRPFTLGQLKELLNRTGTVVEEGFWIDKIKSHCYVTYSSAEEAMATRTALHGVKWPQSNPKFLSVDFCTQEELDFHRGLGPAGEKPTEEPRGAVAAGPGRPVPPPLLPEREQWAEREREMERRERTRAEREWDRDKVRDFSKPGEEREAGARSSRSRDRERRRKERGKSKERKTDKKEKGPEDPPAKLLDDLFRKTKAAPCIYWLPLTEEQAGQRAAARAERMREREKRRKEMEEEDKKREEERREKMKASGPAGGEVCWY</sequence>
<dbReference type="InterPro" id="IPR035979">
    <property type="entry name" value="RBD_domain_sf"/>
</dbReference>
<feature type="region of interest" description="Disordered" evidence="1">
    <location>
        <begin position="387"/>
        <end position="501"/>
    </location>
</feature>
<evidence type="ECO:0000313" key="2">
    <source>
        <dbReference type="Ensembl" id="ENSCCRP00010087275.1"/>
    </source>
</evidence>
<dbReference type="InterPro" id="IPR012677">
    <property type="entry name" value="Nucleotide-bd_a/b_plait_sf"/>
</dbReference>
<feature type="compositionally biased region" description="Polar residues" evidence="1">
    <location>
        <begin position="198"/>
        <end position="210"/>
    </location>
</feature>
<dbReference type="PANTHER" id="PTHR46589:SF1">
    <property type="entry name" value="APOPTOTIC CHROMATIN CONDENSATION INDUCER IN THE NUCLEUS"/>
    <property type="match status" value="1"/>
</dbReference>
<dbReference type="InterPro" id="IPR034257">
    <property type="entry name" value="Acinus_RRM"/>
</dbReference>
<reference evidence="2" key="2">
    <citation type="submission" date="2025-09" db="UniProtKB">
        <authorList>
            <consortium name="Ensembl"/>
        </authorList>
    </citation>
    <scope>IDENTIFICATION</scope>
</reference>
<dbReference type="SUPFAM" id="SSF54928">
    <property type="entry name" value="RNA-binding domain, RBD"/>
    <property type="match status" value="1"/>
</dbReference>
<feature type="compositionally biased region" description="Basic and acidic residues" evidence="1">
    <location>
        <begin position="41"/>
        <end position="57"/>
    </location>
</feature>
<dbReference type="InterPro" id="IPR052793">
    <property type="entry name" value="EJC-associated_protein"/>
</dbReference>
<dbReference type="PANTHER" id="PTHR46589">
    <property type="entry name" value="APOPTOTIC CHROMATIN CONDENSATION INDUCER IN THE NUCLEUS"/>
    <property type="match status" value="1"/>
</dbReference>
<dbReference type="InterPro" id="IPR032552">
    <property type="entry name" value="RSB_motif"/>
</dbReference>
<dbReference type="AlphaFoldDB" id="A0A8C1NCN0"/>
<reference evidence="2" key="1">
    <citation type="submission" date="2025-08" db="UniProtKB">
        <authorList>
            <consortium name="Ensembl"/>
        </authorList>
    </citation>
    <scope>IDENTIFICATION</scope>
</reference>
<evidence type="ECO:0000256" key="1">
    <source>
        <dbReference type="SAM" id="MobiDB-lite"/>
    </source>
</evidence>
<dbReference type="CDD" id="cd12432">
    <property type="entry name" value="RRM_ACINU"/>
    <property type="match status" value="1"/>
</dbReference>
<dbReference type="GO" id="GO:0003723">
    <property type="term" value="F:RNA binding"/>
    <property type="evidence" value="ECO:0007669"/>
    <property type="project" value="TreeGrafter"/>
</dbReference>
<proteinExistence type="predicted"/>
<dbReference type="GO" id="GO:0061574">
    <property type="term" value="C:ASAP complex"/>
    <property type="evidence" value="ECO:0007669"/>
    <property type="project" value="TreeGrafter"/>
</dbReference>
<feature type="compositionally biased region" description="Basic and acidic residues" evidence="1">
    <location>
        <begin position="529"/>
        <end position="560"/>
    </location>
</feature>
<dbReference type="GO" id="GO:0008380">
    <property type="term" value="P:RNA splicing"/>
    <property type="evidence" value="ECO:0007669"/>
    <property type="project" value="TreeGrafter"/>
</dbReference>
<feature type="compositionally biased region" description="Basic and acidic residues" evidence="1">
    <location>
        <begin position="483"/>
        <end position="501"/>
    </location>
</feature>
<name>A0A8C1NCN0_CYPCA</name>
<feature type="compositionally biased region" description="Basic residues" evidence="1">
    <location>
        <begin position="471"/>
        <end position="482"/>
    </location>
</feature>
<feature type="compositionally biased region" description="Low complexity" evidence="1">
    <location>
        <begin position="89"/>
        <end position="127"/>
    </location>
</feature>
<feature type="region of interest" description="Disordered" evidence="1">
    <location>
        <begin position="521"/>
        <end position="572"/>
    </location>
</feature>
<protein>
    <submittedName>
        <fullName evidence="2">Apoptotic chromatin condensation inducer 1a</fullName>
    </submittedName>
</protein>
<dbReference type="Pfam" id="PF16294">
    <property type="entry name" value="RSB_motif"/>
    <property type="match status" value="1"/>
</dbReference>
<dbReference type="Proteomes" id="UP000694427">
    <property type="component" value="Unplaced"/>
</dbReference>
<dbReference type="FunFam" id="3.30.70.330:FF:000147">
    <property type="entry name" value="Apoptotic chromatin condensation inducer in the nucleus"/>
    <property type="match status" value="1"/>
</dbReference>
<feature type="compositionally biased region" description="Basic and acidic residues" evidence="1">
    <location>
        <begin position="419"/>
        <end position="470"/>
    </location>
</feature>
<feature type="compositionally biased region" description="Polar residues" evidence="1">
    <location>
        <begin position="263"/>
        <end position="282"/>
    </location>
</feature>
<organism evidence="2 3">
    <name type="scientific">Cyprinus carpio</name>
    <name type="common">Common carp</name>
    <dbReference type="NCBI Taxonomy" id="7962"/>
    <lineage>
        <taxon>Eukaryota</taxon>
        <taxon>Metazoa</taxon>
        <taxon>Chordata</taxon>
        <taxon>Craniata</taxon>
        <taxon>Vertebrata</taxon>
        <taxon>Euteleostomi</taxon>
        <taxon>Actinopterygii</taxon>
        <taxon>Neopterygii</taxon>
        <taxon>Teleostei</taxon>
        <taxon>Ostariophysi</taxon>
        <taxon>Cypriniformes</taxon>
        <taxon>Cyprinidae</taxon>
        <taxon>Cyprininae</taxon>
        <taxon>Cyprinus</taxon>
    </lineage>
</organism>